<dbReference type="PROSITE" id="PS50110">
    <property type="entry name" value="RESPONSE_REGULATORY"/>
    <property type="match status" value="1"/>
</dbReference>
<name>A0A0S4LEC0_9BACT</name>
<dbReference type="PANTHER" id="PTHR44591:SF3">
    <property type="entry name" value="RESPONSE REGULATORY DOMAIN-CONTAINING PROTEIN"/>
    <property type="match status" value="1"/>
</dbReference>
<dbReference type="Pfam" id="PF00072">
    <property type="entry name" value="Response_reg"/>
    <property type="match status" value="1"/>
</dbReference>
<accession>A0A0S4LEC0</accession>
<protein>
    <submittedName>
        <fullName evidence="5">Response regulator</fullName>
    </submittedName>
</protein>
<gene>
    <name evidence="5" type="ORF">COMA2_130089</name>
</gene>
<keyword evidence="6" id="KW-1185">Reference proteome</keyword>
<dbReference type="SMART" id="SM00448">
    <property type="entry name" value="REC"/>
    <property type="match status" value="1"/>
</dbReference>
<keyword evidence="3" id="KW-0175">Coiled coil</keyword>
<dbReference type="InterPro" id="IPR050595">
    <property type="entry name" value="Bact_response_regulator"/>
</dbReference>
<keyword evidence="1 2" id="KW-0597">Phosphoprotein</keyword>
<evidence type="ECO:0000259" key="4">
    <source>
        <dbReference type="PROSITE" id="PS50110"/>
    </source>
</evidence>
<reference evidence="6" key="1">
    <citation type="submission" date="2015-10" db="EMBL/GenBank/DDBJ databases">
        <authorList>
            <person name="Luecker S."/>
            <person name="Luecker S."/>
        </authorList>
    </citation>
    <scope>NUCLEOTIDE SEQUENCE [LARGE SCALE GENOMIC DNA]</scope>
</reference>
<evidence type="ECO:0000256" key="3">
    <source>
        <dbReference type="SAM" id="Coils"/>
    </source>
</evidence>
<feature type="coiled-coil region" evidence="3">
    <location>
        <begin position="121"/>
        <end position="148"/>
    </location>
</feature>
<dbReference type="InterPro" id="IPR001789">
    <property type="entry name" value="Sig_transdc_resp-reg_receiver"/>
</dbReference>
<dbReference type="PANTHER" id="PTHR44591">
    <property type="entry name" value="STRESS RESPONSE REGULATOR PROTEIN 1"/>
    <property type="match status" value="1"/>
</dbReference>
<dbReference type="InterPro" id="IPR011006">
    <property type="entry name" value="CheY-like_superfamily"/>
</dbReference>
<dbReference type="RefSeq" id="WP_175304397.1">
    <property type="nucleotide sequence ID" value="NZ_CZPZ01000005.1"/>
</dbReference>
<organism evidence="5 6">
    <name type="scientific">Candidatus Nitrospira nitrificans</name>
    <dbReference type="NCBI Taxonomy" id="1742973"/>
    <lineage>
        <taxon>Bacteria</taxon>
        <taxon>Pseudomonadati</taxon>
        <taxon>Nitrospirota</taxon>
        <taxon>Nitrospiria</taxon>
        <taxon>Nitrospirales</taxon>
        <taxon>Nitrospiraceae</taxon>
        <taxon>Nitrospira</taxon>
    </lineage>
</organism>
<evidence type="ECO:0000313" key="6">
    <source>
        <dbReference type="Proteomes" id="UP000198736"/>
    </source>
</evidence>
<feature type="domain" description="Response regulatory" evidence="4">
    <location>
        <begin position="2"/>
        <end position="126"/>
    </location>
</feature>
<dbReference type="Gene3D" id="3.40.50.2300">
    <property type="match status" value="1"/>
</dbReference>
<evidence type="ECO:0000256" key="2">
    <source>
        <dbReference type="PROSITE-ProRule" id="PRU00169"/>
    </source>
</evidence>
<dbReference type="Proteomes" id="UP000198736">
    <property type="component" value="Unassembled WGS sequence"/>
</dbReference>
<feature type="modified residue" description="4-aspartylphosphate" evidence="2">
    <location>
        <position position="59"/>
    </location>
</feature>
<dbReference type="GO" id="GO:0000160">
    <property type="term" value="P:phosphorelay signal transduction system"/>
    <property type="evidence" value="ECO:0007669"/>
    <property type="project" value="InterPro"/>
</dbReference>
<dbReference type="SUPFAM" id="SSF52172">
    <property type="entry name" value="CheY-like"/>
    <property type="match status" value="1"/>
</dbReference>
<evidence type="ECO:0000256" key="1">
    <source>
        <dbReference type="ARBA" id="ARBA00022553"/>
    </source>
</evidence>
<dbReference type="AlphaFoldDB" id="A0A0S4LEC0"/>
<evidence type="ECO:0000313" key="5">
    <source>
        <dbReference type="EMBL" id="CUS33490.1"/>
    </source>
</evidence>
<dbReference type="STRING" id="1742973.COMA2_130089"/>
<proteinExistence type="predicted"/>
<sequence>MAILIVDDSPDERLLLFHMLKTAGYRDLITVSSARDVFTHLDLDHAGKTGVKTDLVLMDIKMPDMDGVEACRRIKAIDAFAGIPIIIVTAKDQRDFLQAAFDAGATDYIRKPVERVELLARVKATLKLKRETEERNHWEQELTQVISELDRTLRDMATLQQLIPVCPSCKKSHPAHMSDAALDEYVRSHPRTKFQDFVCPTCAAR</sequence>
<dbReference type="EMBL" id="CZPZ01000005">
    <property type="protein sequence ID" value="CUS33490.1"/>
    <property type="molecule type" value="Genomic_DNA"/>
</dbReference>